<reference evidence="1 2" key="1">
    <citation type="journal article" date="2014" name="Genome Announc.">
        <title>Whole-Genome Sequence of Serratia symbiotica Strain CWBI-2.3T, a Free-Living Symbiont of the Black Bean Aphid Aphis fabae.</title>
        <authorList>
            <person name="Foray V."/>
            <person name="Grigorescu A.S."/>
            <person name="Sabri A."/>
            <person name="Haubruge E."/>
            <person name="Lognay G."/>
            <person name="Francis F."/>
            <person name="Fauconnier M.L."/>
            <person name="Hance T."/>
            <person name="Thonart P."/>
        </authorList>
    </citation>
    <scope>NUCLEOTIDE SEQUENCE [LARGE SCALE GENOMIC DNA]</scope>
    <source>
        <strain evidence="1">CWBI-2.3</strain>
    </source>
</reference>
<accession>A0A7D5SR37</accession>
<name>A0A7D5SR37_9GAMM</name>
<dbReference type="EMBL" id="CP050855">
    <property type="protein sequence ID" value="QLH61654.1"/>
    <property type="molecule type" value="Genomic_DNA"/>
</dbReference>
<dbReference type="GeneID" id="93734934"/>
<sequence>MSLLIADVLNDRIYAKISEHEAIHIEPASLISEHIFHEVKHKNRTIIRKINDVIQEEFDLKISQDIDEVLLINEDKYNLQQKSIKAFSNVKCIYAHRGRHWFDIFDEYDESFTEVLSQYLKTYNIHNLDGLYLIFENANVTSDNDLSIKLANFLKTIQDNLAPNLLKKITDEKWRFIIDGVELYLLVFSNHYPINHSRYLPLNNTISFLVQPDQTFDRFADNDSNLITKDNKEKIRENYKKEGCTYNYSLSESSDHRAKFIKSTDTINVINWWRN</sequence>
<proteinExistence type="predicted"/>
<dbReference type="Proteomes" id="UP000042738">
    <property type="component" value="Chromosome"/>
</dbReference>
<dbReference type="AlphaFoldDB" id="A0A7D5SR37"/>
<dbReference type="RefSeq" id="WP_185899910.1">
    <property type="nucleotide sequence ID" value="NZ_CP050855.1"/>
</dbReference>
<evidence type="ECO:0000313" key="2">
    <source>
        <dbReference type="Proteomes" id="UP000042738"/>
    </source>
</evidence>
<protein>
    <submittedName>
        <fullName evidence="1">Uncharacterized protein</fullName>
    </submittedName>
</protein>
<organism evidence="1 2">
    <name type="scientific">Serratia symbiotica</name>
    <dbReference type="NCBI Taxonomy" id="138074"/>
    <lineage>
        <taxon>Bacteria</taxon>
        <taxon>Pseudomonadati</taxon>
        <taxon>Pseudomonadota</taxon>
        <taxon>Gammaproteobacteria</taxon>
        <taxon>Enterobacterales</taxon>
        <taxon>Yersiniaceae</taxon>
        <taxon>Serratia</taxon>
    </lineage>
</organism>
<evidence type="ECO:0000313" key="1">
    <source>
        <dbReference type="EMBL" id="QLH61654.1"/>
    </source>
</evidence>
<gene>
    <name evidence="1" type="ORF">SYMBAF_00120</name>
</gene>